<proteinExistence type="predicted"/>
<evidence type="ECO:0000313" key="2">
    <source>
        <dbReference type="EMBL" id="KAE8374412.1"/>
    </source>
</evidence>
<dbReference type="AlphaFoldDB" id="A0A5N7AX48"/>
<feature type="transmembrane region" description="Helical" evidence="1">
    <location>
        <begin position="54"/>
        <end position="74"/>
    </location>
</feature>
<keyword evidence="1" id="KW-1133">Transmembrane helix</keyword>
<keyword evidence="1" id="KW-0812">Transmembrane</keyword>
<evidence type="ECO:0000256" key="1">
    <source>
        <dbReference type="SAM" id="Phobius"/>
    </source>
</evidence>
<dbReference type="EMBL" id="ML736285">
    <property type="protein sequence ID" value="KAE8374412.1"/>
    <property type="molecule type" value="Genomic_DNA"/>
</dbReference>
<gene>
    <name evidence="2" type="ORF">BDV26DRAFT_270004</name>
</gene>
<keyword evidence="3" id="KW-1185">Reference proteome</keyword>
<keyword evidence="1" id="KW-0472">Membrane</keyword>
<dbReference type="Proteomes" id="UP000326198">
    <property type="component" value="Unassembled WGS sequence"/>
</dbReference>
<name>A0A5N7AX48_9EURO</name>
<feature type="transmembrane region" description="Helical" evidence="1">
    <location>
        <begin position="12"/>
        <end position="42"/>
    </location>
</feature>
<evidence type="ECO:0000313" key="3">
    <source>
        <dbReference type="Proteomes" id="UP000326198"/>
    </source>
</evidence>
<accession>A0A5N7AX48</accession>
<organism evidence="2 3">
    <name type="scientific">Aspergillus bertholletiae</name>
    <dbReference type="NCBI Taxonomy" id="1226010"/>
    <lineage>
        <taxon>Eukaryota</taxon>
        <taxon>Fungi</taxon>
        <taxon>Dikarya</taxon>
        <taxon>Ascomycota</taxon>
        <taxon>Pezizomycotina</taxon>
        <taxon>Eurotiomycetes</taxon>
        <taxon>Eurotiomycetidae</taxon>
        <taxon>Eurotiales</taxon>
        <taxon>Aspergillaceae</taxon>
        <taxon>Aspergillus</taxon>
        <taxon>Aspergillus subgen. Circumdati</taxon>
    </lineage>
</organism>
<protein>
    <submittedName>
        <fullName evidence="2">Uncharacterized protein</fullName>
    </submittedName>
</protein>
<reference evidence="2 3" key="1">
    <citation type="submission" date="2019-04" db="EMBL/GenBank/DDBJ databases">
        <title>Friends and foes A comparative genomics studyof 23 Aspergillus species from section Flavi.</title>
        <authorList>
            <consortium name="DOE Joint Genome Institute"/>
            <person name="Kjaerbolling I."/>
            <person name="Vesth T."/>
            <person name="Frisvad J.C."/>
            <person name="Nybo J.L."/>
            <person name="Theobald S."/>
            <person name="Kildgaard S."/>
            <person name="Isbrandt T."/>
            <person name="Kuo A."/>
            <person name="Sato A."/>
            <person name="Lyhne E.K."/>
            <person name="Kogle M.E."/>
            <person name="Wiebenga A."/>
            <person name="Kun R.S."/>
            <person name="Lubbers R.J."/>
            <person name="Makela M.R."/>
            <person name="Barry K."/>
            <person name="Chovatia M."/>
            <person name="Clum A."/>
            <person name="Daum C."/>
            <person name="Haridas S."/>
            <person name="He G."/>
            <person name="LaButti K."/>
            <person name="Lipzen A."/>
            <person name="Mondo S."/>
            <person name="Riley R."/>
            <person name="Salamov A."/>
            <person name="Simmons B.A."/>
            <person name="Magnuson J.K."/>
            <person name="Henrissat B."/>
            <person name="Mortensen U.H."/>
            <person name="Larsen T.O."/>
            <person name="Devries R.P."/>
            <person name="Grigoriev I.V."/>
            <person name="Machida M."/>
            <person name="Baker S.E."/>
            <person name="Andersen M.R."/>
        </authorList>
    </citation>
    <scope>NUCLEOTIDE SEQUENCE [LARGE SCALE GENOMIC DNA]</scope>
    <source>
        <strain evidence="2 3">IBT 29228</strain>
    </source>
</reference>
<sequence length="78" mass="9301">MNGDFLLPMWISFFLFFFSFRSFFFFLLFVSFFLPCIFLFYFGGKQRKGCSLSFRSVLFSFLPFCGWNLVGIIFEPSC</sequence>